<dbReference type="AlphaFoldDB" id="A0A9Q3IHA3"/>
<protein>
    <submittedName>
        <fullName evidence="2">Uncharacterized protein</fullName>
    </submittedName>
</protein>
<organism evidence="2 3">
    <name type="scientific">Austropuccinia psidii MF-1</name>
    <dbReference type="NCBI Taxonomy" id="1389203"/>
    <lineage>
        <taxon>Eukaryota</taxon>
        <taxon>Fungi</taxon>
        <taxon>Dikarya</taxon>
        <taxon>Basidiomycota</taxon>
        <taxon>Pucciniomycotina</taxon>
        <taxon>Pucciniomycetes</taxon>
        <taxon>Pucciniales</taxon>
        <taxon>Sphaerophragmiaceae</taxon>
        <taxon>Austropuccinia</taxon>
    </lineage>
</organism>
<keyword evidence="3" id="KW-1185">Reference proteome</keyword>
<proteinExistence type="predicted"/>
<name>A0A9Q3IHA3_9BASI</name>
<feature type="region of interest" description="Disordered" evidence="1">
    <location>
        <begin position="1"/>
        <end position="25"/>
    </location>
</feature>
<accession>A0A9Q3IHA3</accession>
<evidence type="ECO:0000256" key="1">
    <source>
        <dbReference type="SAM" id="MobiDB-lite"/>
    </source>
</evidence>
<gene>
    <name evidence="2" type="ORF">O181_080267</name>
</gene>
<comment type="caution">
    <text evidence="2">The sequence shown here is derived from an EMBL/GenBank/DDBJ whole genome shotgun (WGS) entry which is preliminary data.</text>
</comment>
<evidence type="ECO:0000313" key="2">
    <source>
        <dbReference type="EMBL" id="MBW0540552.1"/>
    </source>
</evidence>
<dbReference type="Proteomes" id="UP000765509">
    <property type="component" value="Unassembled WGS sequence"/>
</dbReference>
<dbReference type="EMBL" id="AVOT02045195">
    <property type="protein sequence ID" value="MBW0540552.1"/>
    <property type="molecule type" value="Genomic_DNA"/>
</dbReference>
<feature type="compositionally biased region" description="Basic residues" evidence="1">
    <location>
        <begin position="1"/>
        <end position="11"/>
    </location>
</feature>
<evidence type="ECO:0000313" key="3">
    <source>
        <dbReference type="Proteomes" id="UP000765509"/>
    </source>
</evidence>
<sequence>MTIVHKHGKIHRNADGPRRWPLTNEIKNPSYVPEEAYPQIQREGMSVTDLNTTLLEEIRNSYTQDTNCRILFQSITKHFIDNSLIHALD</sequence>
<reference evidence="2" key="1">
    <citation type="submission" date="2021-03" db="EMBL/GenBank/DDBJ databases">
        <title>Draft genome sequence of rust myrtle Austropuccinia psidii MF-1, a brazilian biotype.</title>
        <authorList>
            <person name="Quecine M.C."/>
            <person name="Pachon D.M.R."/>
            <person name="Bonatelli M.L."/>
            <person name="Correr F.H."/>
            <person name="Franceschini L.M."/>
            <person name="Leite T.F."/>
            <person name="Margarido G.R.A."/>
            <person name="Almeida C.A."/>
            <person name="Ferrarezi J.A."/>
            <person name="Labate C.A."/>
        </authorList>
    </citation>
    <scope>NUCLEOTIDE SEQUENCE</scope>
    <source>
        <strain evidence="2">MF-1</strain>
    </source>
</reference>
<dbReference type="OrthoDB" id="2507171at2759"/>